<dbReference type="Pfam" id="PF01067">
    <property type="entry name" value="Calpain_III"/>
    <property type="match status" value="1"/>
</dbReference>
<evidence type="ECO:0000259" key="7">
    <source>
        <dbReference type="PROSITE" id="PS50203"/>
    </source>
</evidence>
<dbReference type="Gene3D" id="3.90.70.10">
    <property type="entry name" value="Cysteine proteinases"/>
    <property type="match status" value="1"/>
</dbReference>
<evidence type="ECO:0000256" key="1">
    <source>
        <dbReference type="ARBA" id="ARBA00007623"/>
    </source>
</evidence>
<gene>
    <name evidence="8" type="ORF">A3770_04p35200</name>
</gene>
<dbReference type="OrthoDB" id="424753at2759"/>
<dbReference type="PROSITE" id="PS50203">
    <property type="entry name" value="CALPAIN_CAT"/>
    <property type="match status" value="1"/>
</dbReference>
<dbReference type="InterPro" id="IPR022682">
    <property type="entry name" value="Calpain_domain_III"/>
</dbReference>
<keyword evidence="9" id="KW-1185">Reference proteome</keyword>
<dbReference type="AlphaFoldDB" id="A0A5B8MNS0"/>
<dbReference type="SMART" id="SM00230">
    <property type="entry name" value="CysPc"/>
    <property type="match status" value="1"/>
</dbReference>
<dbReference type="InterPro" id="IPR022684">
    <property type="entry name" value="Calpain_cysteine_protease"/>
</dbReference>
<dbReference type="PANTHER" id="PTHR10183:SF379">
    <property type="entry name" value="CALPAIN-5"/>
    <property type="match status" value="1"/>
</dbReference>
<dbReference type="STRING" id="1764295.A0A5B8MNS0"/>
<reference evidence="8 9" key="1">
    <citation type="submission" date="2018-07" db="EMBL/GenBank/DDBJ databases">
        <title>The complete nuclear genome of the prasinophyte Chloropicon primus (CCMP1205).</title>
        <authorList>
            <person name="Pombert J.-F."/>
            <person name="Otis C."/>
            <person name="Turmel M."/>
            <person name="Lemieux C."/>
        </authorList>
    </citation>
    <scope>NUCLEOTIDE SEQUENCE [LARGE SCALE GENOMIC DNA]</scope>
    <source>
        <strain evidence="8 9">CCMP1205</strain>
    </source>
</reference>
<evidence type="ECO:0000256" key="3">
    <source>
        <dbReference type="ARBA" id="ARBA00022801"/>
    </source>
</evidence>
<dbReference type="Proteomes" id="UP000316726">
    <property type="component" value="Chromosome 4"/>
</dbReference>
<keyword evidence="3" id="KW-0378">Hydrolase</keyword>
<feature type="domain" description="Calpain catalytic" evidence="7">
    <location>
        <begin position="70"/>
        <end position="375"/>
    </location>
</feature>
<comment type="similarity">
    <text evidence="1">Belongs to the peptidase C2 family.</text>
</comment>
<dbReference type="InterPro" id="IPR036213">
    <property type="entry name" value="Calpain_III_sf"/>
</dbReference>
<evidence type="ECO:0000313" key="9">
    <source>
        <dbReference type="Proteomes" id="UP000316726"/>
    </source>
</evidence>
<dbReference type="EMBL" id="CP031037">
    <property type="protein sequence ID" value="QDZ21002.1"/>
    <property type="molecule type" value="Genomic_DNA"/>
</dbReference>
<evidence type="ECO:0000256" key="4">
    <source>
        <dbReference type="ARBA" id="ARBA00022807"/>
    </source>
</evidence>
<proteinExistence type="inferred from homology"/>
<dbReference type="InterPro" id="IPR022683">
    <property type="entry name" value="Calpain_III"/>
</dbReference>
<dbReference type="SUPFAM" id="SSF49758">
    <property type="entry name" value="Calpain large subunit, middle domain (domain III)"/>
    <property type="match status" value="3"/>
</dbReference>
<name>A0A5B8MNS0_9CHLO</name>
<dbReference type="SMART" id="SM00720">
    <property type="entry name" value="calpain_III"/>
    <property type="match status" value="1"/>
</dbReference>
<sequence length="807" mass="91371">MRSEEINWLEDPYESTSYDATVKEEQRFVQEALNGLQSQWGEAADFVRDKKQLDQWWSLEESERAERERLNKSASFRGGMGLGHFEERKESSRERIKWKRHQGIPLFAVDDGGDLSTLDIEIVRGGVSVNGFIGALAAVAGREQLLRKIIVYDELSTTGLCAFRFFKLGKWRTVKVDNYLPCVTKSNILLSAQSANSEELWPSLIEKAYAKIHGSYATLKRDMNCPASKALMELTGTLVTTKKIDFLYEDEEELWDNLSEQLNNGNLICCCHDSAEDGEGFTRSSLKGIIPDICYTLAGLVELEDDTRLVKLDNPWGEAGNWYGAWGNDSGEWDLDLELKLKEQLGVFDGDTSTFYMCIEDFMFIFNTVHVCHFQLANWNQITISGAWYDTTSGGPPPVSDEDATNWLLNPRYLLTIENPGKDEKCCITMSLLNDQAGCYSGHTVQAATAGLLIFAGEMNSFSQFTKPVVHIEPTEADDISAMFNIKNNVNKFTIVPYASTQDFEGLFTLQIYSESNMTYRRMPSMHYLNIRGSWVRQLSGGGRNQPTWGCNPQYLVKTRRNTEAIITLKQSGAKIGGEHVLNSFGAIVAQPEKEYLESFERCSLLLEKKEIVAKSEFASKPMIQFLHTFDTKIEDQVIILSLSPPPQDTQYTLNILSSSPLILYPIPHMHTVTYSGYFNEDNSGGHSDNADWYKNPRYLLDIRVGGKYKVVMKKVGRAWGASPAQDSMIGFYVLKSEKRSRAKREQILAESTFLPMNQVEATYQLQANSQYHIMPVTYAPKVRGKYKIQVESEHEFVFNGRHGKTK</sequence>
<feature type="active site" evidence="5">
    <location>
        <position position="314"/>
    </location>
</feature>
<dbReference type="Pfam" id="PF00648">
    <property type="entry name" value="Peptidase_C2"/>
    <property type="match status" value="1"/>
</dbReference>
<dbReference type="PRINTS" id="PR00704">
    <property type="entry name" value="CALPAIN"/>
</dbReference>
<accession>A0A5B8MNS0</accession>
<dbReference type="Gene3D" id="2.60.120.380">
    <property type="match status" value="3"/>
</dbReference>
<organism evidence="8 9">
    <name type="scientific">Chloropicon primus</name>
    <dbReference type="NCBI Taxonomy" id="1764295"/>
    <lineage>
        <taxon>Eukaryota</taxon>
        <taxon>Viridiplantae</taxon>
        <taxon>Chlorophyta</taxon>
        <taxon>Chloropicophyceae</taxon>
        <taxon>Chloropicales</taxon>
        <taxon>Chloropicaceae</taxon>
        <taxon>Chloropicon</taxon>
    </lineage>
</organism>
<evidence type="ECO:0000313" key="8">
    <source>
        <dbReference type="EMBL" id="QDZ21002.1"/>
    </source>
</evidence>
<protein>
    <submittedName>
        <fullName evidence="8">Calpain cysteine protease</fullName>
    </submittedName>
</protein>
<dbReference type="GO" id="GO:0004198">
    <property type="term" value="F:calcium-dependent cysteine-type endopeptidase activity"/>
    <property type="evidence" value="ECO:0007669"/>
    <property type="project" value="InterPro"/>
</dbReference>
<dbReference type="InterPro" id="IPR038765">
    <property type="entry name" value="Papain-like_cys_pep_sf"/>
</dbReference>
<comment type="caution">
    <text evidence="6">Lacks conserved residue(s) required for the propagation of feature annotation.</text>
</comment>
<dbReference type="PANTHER" id="PTHR10183">
    <property type="entry name" value="CALPAIN"/>
    <property type="match status" value="1"/>
</dbReference>
<keyword evidence="4" id="KW-0788">Thiol protease</keyword>
<evidence type="ECO:0000256" key="6">
    <source>
        <dbReference type="PROSITE-ProRule" id="PRU00239"/>
    </source>
</evidence>
<dbReference type="GO" id="GO:0006508">
    <property type="term" value="P:proteolysis"/>
    <property type="evidence" value="ECO:0007669"/>
    <property type="project" value="UniProtKB-KW"/>
</dbReference>
<evidence type="ECO:0000256" key="5">
    <source>
        <dbReference type="PIRSR" id="PIRSR622684-1"/>
    </source>
</evidence>
<evidence type="ECO:0000256" key="2">
    <source>
        <dbReference type="ARBA" id="ARBA00022670"/>
    </source>
</evidence>
<dbReference type="InterPro" id="IPR001300">
    <property type="entry name" value="Peptidase_C2_calpain_cat"/>
</dbReference>
<keyword evidence="2 8" id="KW-0645">Protease</keyword>
<dbReference type="SUPFAM" id="SSF54001">
    <property type="entry name" value="Cysteine proteinases"/>
    <property type="match status" value="1"/>
</dbReference>